<feature type="region of interest" description="Disordered" evidence="5">
    <location>
        <begin position="1"/>
        <end position="27"/>
    </location>
</feature>
<evidence type="ECO:0000313" key="8">
    <source>
        <dbReference type="WBParaSite" id="SVE_1758100.1"/>
    </source>
</evidence>
<dbReference type="Pfam" id="PF00042">
    <property type="entry name" value="Globin"/>
    <property type="match status" value="1"/>
</dbReference>
<evidence type="ECO:0000256" key="1">
    <source>
        <dbReference type="ARBA" id="ARBA00022617"/>
    </source>
</evidence>
<dbReference type="SUPFAM" id="SSF46458">
    <property type="entry name" value="Globin-like"/>
    <property type="match status" value="1"/>
</dbReference>
<dbReference type="AlphaFoldDB" id="A0A0K0FYQ4"/>
<keyword evidence="4" id="KW-0561">Oxygen transport</keyword>
<dbReference type="InterPro" id="IPR012292">
    <property type="entry name" value="Globin/Proto"/>
</dbReference>
<evidence type="ECO:0000313" key="7">
    <source>
        <dbReference type="Proteomes" id="UP000035680"/>
    </source>
</evidence>
<feature type="domain" description="Globin" evidence="6">
    <location>
        <begin position="62"/>
        <end position="181"/>
    </location>
</feature>
<evidence type="ECO:0000256" key="4">
    <source>
        <dbReference type="RuleBase" id="RU000356"/>
    </source>
</evidence>
<dbReference type="PANTHER" id="PTHR46458:SF5">
    <property type="entry name" value="GLOBIN FAMILY PROFILE DOMAIN-CONTAINING PROTEIN"/>
    <property type="match status" value="1"/>
</dbReference>
<keyword evidence="4" id="KW-0813">Transport</keyword>
<name>A0A0K0FYQ4_STRVS</name>
<dbReference type="GO" id="GO:0020037">
    <property type="term" value="F:heme binding"/>
    <property type="evidence" value="ECO:0007669"/>
    <property type="project" value="InterPro"/>
</dbReference>
<reference evidence="8" key="2">
    <citation type="submission" date="2015-08" db="UniProtKB">
        <authorList>
            <consortium name="WormBaseParasite"/>
        </authorList>
    </citation>
    <scope>IDENTIFICATION</scope>
</reference>
<proteinExistence type="inferred from homology"/>
<dbReference type="WBParaSite" id="SVE_1758100.1">
    <property type="protein sequence ID" value="SVE_1758100.1"/>
    <property type="gene ID" value="SVE_1758100"/>
</dbReference>
<dbReference type="GO" id="GO:0046872">
    <property type="term" value="F:metal ion binding"/>
    <property type="evidence" value="ECO:0007669"/>
    <property type="project" value="UniProtKB-KW"/>
</dbReference>
<dbReference type="InterPro" id="IPR000971">
    <property type="entry name" value="Globin"/>
</dbReference>
<feature type="compositionally biased region" description="Polar residues" evidence="5">
    <location>
        <begin position="8"/>
        <end position="22"/>
    </location>
</feature>
<reference evidence="7" key="1">
    <citation type="submission" date="2014-07" db="EMBL/GenBank/DDBJ databases">
        <authorList>
            <person name="Martin A.A"/>
            <person name="De Silva N."/>
        </authorList>
    </citation>
    <scope>NUCLEOTIDE SEQUENCE</scope>
</reference>
<evidence type="ECO:0000256" key="3">
    <source>
        <dbReference type="ARBA" id="ARBA00023004"/>
    </source>
</evidence>
<dbReference type="PANTHER" id="PTHR46458">
    <property type="entry name" value="BLR2807 PROTEIN"/>
    <property type="match status" value="1"/>
</dbReference>
<keyword evidence="2" id="KW-0479">Metal-binding</keyword>
<evidence type="ECO:0000256" key="2">
    <source>
        <dbReference type="ARBA" id="ARBA00022723"/>
    </source>
</evidence>
<dbReference type="Proteomes" id="UP000035680">
    <property type="component" value="Unassembled WGS sequence"/>
</dbReference>
<keyword evidence="3" id="KW-0408">Iron</keyword>
<dbReference type="InterPro" id="IPR050532">
    <property type="entry name" value="Globin-like_OT"/>
</dbReference>
<accession>A0A0K0FYQ4</accession>
<keyword evidence="7" id="KW-1185">Reference proteome</keyword>
<comment type="similarity">
    <text evidence="4">Belongs to the globin family.</text>
</comment>
<dbReference type="GO" id="GO:0005344">
    <property type="term" value="F:oxygen carrier activity"/>
    <property type="evidence" value="ECO:0007669"/>
    <property type="project" value="UniProtKB-KW"/>
</dbReference>
<evidence type="ECO:0000256" key="5">
    <source>
        <dbReference type="SAM" id="MobiDB-lite"/>
    </source>
</evidence>
<keyword evidence="1 4" id="KW-0349">Heme</keyword>
<sequence>MGAGASSEKPSQLDNPRQQPSSDEGGLQKVDIRLPFSQFRELYTLKNYWKVIRRTEKESGKSMFAKYLKQNPENVKLYPKLKNVDISKITPDTADAGFETMAANYLKVFDDVITAVEETPADCSDACSRLIAVGKIHRAKVSGMSATQFQDMEKPFIETVSEILQDRFNEKVENLFRKFFQFCLKYLSEGLNS</sequence>
<dbReference type="Gene3D" id="1.10.490.10">
    <property type="entry name" value="Globins"/>
    <property type="match status" value="1"/>
</dbReference>
<protein>
    <submittedName>
        <fullName evidence="8">Globin (inferred by orthology to a C. elegans protein)</fullName>
    </submittedName>
</protein>
<dbReference type="GO" id="GO:0019825">
    <property type="term" value="F:oxygen binding"/>
    <property type="evidence" value="ECO:0007669"/>
    <property type="project" value="InterPro"/>
</dbReference>
<dbReference type="InterPro" id="IPR009050">
    <property type="entry name" value="Globin-like_sf"/>
</dbReference>
<evidence type="ECO:0000259" key="6">
    <source>
        <dbReference type="Pfam" id="PF00042"/>
    </source>
</evidence>
<organism evidence="7 8">
    <name type="scientific">Strongyloides venezuelensis</name>
    <name type="common">Threadworm</name>
    <dbReference type="NCBI Taxonomy" id="75913"/>
    <lineage>
        <taxon>Eukaryota</taxon>
        <taxon>Metazoa</taxon>
        <taxon>Ecdysozoa</taxon>
        <taxon>Nematoda</taxon>
        <taxon>Chromadorea</taxon>
        <taxon>Rhabditida</taxon>
        <taxon>Tylenchina</taxon>
        <taxon>Panagrolaimomorpha</taxon>
        <taxon>Strongyloidoidea</taxon>
        <taxon>Strongyloididae</taxon>
        <taxon>Strongyloides</taxon>
    </lineage>
</organism>